<keyword evidence="4" id="KW-1185">Reference proteome</keyword>
<keyword evidence="2" id="KW-0812">Transmembrane</keyword>
<organism evidence="3 4">
    <name type="scientific">Podospora appendiculata</name>
    <dbReference type="NCBI Taxonomy" id="314037"/>
    <lineage>
        <taxon>Eukaryota</taxon>
        <taxon>Fungi</taxon>
        <taxon>Dikarya</taxon>
        <taxon>Ascomycota</taxon>
        <taxon>Pezizomycotina</taxon>
        <taxon>Sordariomycetes</taxon>
        <taxon>Sordariomycetidae</taxon>
        <taxon>Sordariales</taxon>
        <taxon>Podosporaceae</taxon>
        <taxon>Podospora</taxon>
    </lineage>
</organism>
<dbReference type="EMBL" id="JAULSO010000001">
    <property type="protein sequence ID" value="KAK3693924.1"/>
    <property type="molecule type" value="Genomic_DNA"/>
</dbReference>
<gene>
    <name evidence="3" type="ORF">B0T22DRAFT_55893</name>
</gene>
<dbReference type="Proteomes" id="UP001270362">
    <property type="component" value="Unassembled WGS sequence"/>
</dbReference>
<protein>
    <recommendedName>
        <fullName evidence="5">Transmembrane protein</fullName>
    </recommendedName>
</protein>
<feature type="transmembrane region" description="Helical" evidence="2">
    <location>
        <begin position="29"/>
        <end position="53"/>
    </location>
</feature>
<evidence type="ECO:0000313" key="3">
    <source>
        <dbReference type="EMBL" id="KAK3693924.1"/>
    </source>
</evidence>
<evidence type="ECO:0008006" key="5">
    <source>
        <dbReference type="Google" id="ProtNLM"/>
    </source>
</evidence>
<sequence>MDFIPSASSLMNTALVVLASSGTRGEAALWWLLAQAAALWVGICLGDLFSIALQHFKISNPRRRPEPVPSMASVERHTPHPPDPPDLSDLSGHKHHKDIPKPRSGLHSDTSLHELEFLFELLDARENALFLTVDNESVPGDDRPADEQVRHDDHPLIIEVQQLGDDVEALEASQESLLSMATGSEAATSDDENIEPQTLGEPTRAHDGPEIVVEVIPAAEIAREQDNGQGMIAMIAQGIL</sequence>
<keyword evidence="2" id="KW-1133">Transmembrane helix</keyword>
<keyword evidence="2" id="KW-0472">Membrane</keyword>
<comment type="caution">
    <text evidence="3">The sequence shown here is derived from an EMBL/GenBank/DDBJ whole genome shotgun (WGS) entry which is preliminary data.</text>
</comment>
<reference evidence="3" key="2">
    <citation type="submission" date="2023-06" db="EMBL/GenBank/DDBJ databases">
        <authorList>
            <consortium name="Lawrence Berkeley National Laboratory"/>
            <person name="Haridas S."/>
            <person name="Hensen N."/>
            <person name="Bonometti L."/>
            <person name="Westerberg I."/>
            <person name="Brannstrom I.O."/>
            <person name="Guillou S."/>
            <person name="Cros-Aarteil S."/>
            <person name="Calhoun S."/>
            <person name="Kuo A."/>
            <person name="Mondo S."/>
            <person name="Pangilinan J."/>
            <person name="Riley R."/>
            <person name="Labutti K."/>
            <person name="Andreopoulos B."/>
            <person name="Lipzen A."/>
            <person name="Chen C."/>
            <person name="Yanf M."/>
            <person name="Daum C."/>
            <person name="Ng V."/>
            <person name="Clum A."/>
            <person name="Steindorff A."/>
            <person name="Ohm R."/>
            <person name="Martin F."/>
            <person name="Silar P."/>
            <person name="Natvig D."/>
            <person name="Lalanne C."/>
            <person name="Gautier V."/>
            <person name="Ament-Velasquez S.L."/>
            <person name="Kruys A."/>
            <person name="Hutchinson M.I."/>
            <person name="Powell A.J."/>
            <person name="Barry K."/>
            <person name="Miller A.N."/>
            <person name="Grigoriev I.V."/>
            <person name="Debuchy R."/>
            <person name="Gladieux P."/>
            <person name="Thoren M.H."/>
            <person name="Johannesson H."/>
        </authorList>
    </citation>
    <scope>NUCLEOTIDE SEQUENCE</scope>
    <source>
        <strain evidence="3">CBS 314.62</strain>
    </source>
</reference>
<accession>A0AAE1CGY2</accession>
<name>A0AAE1CGY2_9PEZI</name>
<evidence type="ECO:0000313" key="4">
    <source>
        <dbReference type="Proteomes" id="UP001270362"/>
    </source>
</evidence>
<dbReference type="AlphaFoldDB" id="A0AAE1CGY2"/>
<evidence type="ECO:0000256" key="1">
    <source>
        <dbReference type="SAM" id="MobiDB-lite"/>
    </source>
</evidence>
<proteinExistence type="predicted"/>
<reference evidence="3" key="1">
    <citation type="journal article" date="2023" name="Mol. Phylogenet. Evol.">
        <title>Genome-scale phylogeny and comparative genomics of the fungal order Sordariales.</title>
        <authorList>
            <person name="Hensen N."/>
            <person name="Bonometti L."/>
            <person name="Westerberg I."/>
            <person name="Brannstrom I.O."/>
            <person name="Guillou S."/>
            <person name="Cros-Aarteil S."/>
            <person name="Calhoun S."/>
            <person name="Haridas S."/>
            <person name="Kuo A."/>
            <person name="Mondo S."/>
            <person name="Pangilinan J."/>
            <person name="Riley R."/>
            <person name="LaButti K."/>
            <person name="Andreopoulos B."/>
            <person name="Lipzen A."/>
            <person name="Chen C."/>
            <person name="Yan M."/>
            <person name="Daum C."/>
            <person name="Ng V."/>
            <person name="Clum A."/>
            <person name="Steindorff A."/>
            <person name="Ohm R.A."/>
            <person name="Martin F."/>
            <person name="Silar P."/>
            <person name="Natvig D.O."/>
            <person name="Lalanne C."/>
            <person name="Gautier V."/>
            <person name="Ament-Velasquez S.L."/>
            <person name="Kruys A."/>
            <person name="Hutchinson M.I."/>
            <person name="Powell A.J."/>
            <person name="Barry K."/>
            <person name="Miller A.N."/>
            <person name="Grigoriev I.V."/>
            <person name="Debuchy R."/>
            <person name="Gladieux P."/>
            <person name="Hiltunen Thoren M."/>
            <person name="Johannesson H."/>
        </authorList>
    </citation>
    <scope>NUCLEOTIDE SEQUENCE</scope>
    <source>
        <strain evidence="3">CBS 314.62</strain>
    </source>
</reference>
<feature type="region of interest" description="Disordered" evidence="1">
    <location>
        <begin position="62"/>
        <end position="107"/>
    </location>
</feature>
<feature type="region of interest" description="Disordered" evidence="1">
    <location>
        <begin position="181"/>
        <end position="206"/>
    </location>
</feature>
<evidence type="ECO:0000256" key="2">
    <source>
        <dbReference type="SAM" id="Phobius"/>
    </source>
</evidence>